<feature type="domain" description="EF-hand" evidence="8">
    <location>
        <begin position="270"/>
        <end position="305"/>
    </location>
</feature>
<comment type="catalytic activity">
    <reaction evidence="6">
        <text>L-proline + a quinone = (S)-1-pyrroline-5-carboxylate + a quinol + H(+)</text>
        <dbReference type="Rhea" id="RHEA:23784"/>
        <dbReference type="ChEBI" id="CHEBI:15378"/>
        <dbReference type="ChEBI" id="CHEBI:17388"/>
        <dbReference type="ChEBI" id="CHEBI:24646"/>
        <dbReference type="ChEBI" id="CHEBI:60039"/>
        <dbReference type="ChEBI" id="CHEBI:132124"/>
        <dbReference type="EC" id="1.5.5.2"/>
    </reaction>
</comment>
<comment type="function">
    <text evidence="6">Converts proline to delta-1-pyrroline-5-carboxylate.</text>
</comment>
<dbReference type="EMBL" id="BNCO01000009">
    <property type="protein sequence ID" value="GIL50812.1"/>
    <property type="molecule type" value="Genomic_DNA"/>
</dbReference>
<dbReference type="InterPro" id="IPR011992">
    <property type="entry name" value="EF-hand-dom_pair"/>
</dbReference>
<feature type="region of interest" description="Disordered" evidence="7">
    <location>
        <begin position="161"/>
        <end position="194"/>
    </location>
</feature>
<dbReference type="PROSITE" id="PS50222">
    <property type="entry name" value="EF_HAND_2"/>
    <property type="match status" value="1"/>
</dbReference>
<dbReference type="GO" id="GO:0004657">
    <property type="term" value="F:proline dehydrogenase activity"/>
    <property type="evidence" value="ECO:0007669"/>
    <property type="project" value="UniProtKB-EC"/>
</dbReference>
<dbReference type="InterPro" id="IPR002872">
    <property type="entry name" value="Proline_DH_dom"/>
</dbReference>
<dbReference type="GO" id="GO:0010133">
    <property type="term" value="P:L-proline catabolic process to L-glutamate"/>
    <property type="evidence" value="ECO:0007669"/>
    <property type="project" value="TreeGrafter"/>
</dbReference>
<keyword evidence="6" id="KW-0274">FAD</keyword>
<keyword evidence="4 6" id="KW-0560">Oxidoreductase</keyword>
<proteinExistence type="inferred from homology"/>
<evidence type="ECO:0000256" key="3">
    <source>
        <dbReference type="ARBA" id="ARBA00022837"/>
    </source>
</evidence>
<dbReference type="CDD" id="cd00051">
    <property type="entry name" value="EFh"/>
    <property type="match status" value="1"/>
</dbReference>
<dbReference type="PANTHER" id="PTHR13914:SF0">
    <property type="entry name" value="PROLINE DEHYDROGENASE 1, MITOCHONDRIAL"/>
    <property type="match status" value="1"/>
</dbReference>
<dbReference type="GO" id="GO:0005739">
    <property type="term" value="C:mitochondrion"/>
    <property type="evidence" value="ECO:0007669"/>
    <property type="project" value="TreeGrafter"/>
</dbReference>
<evidence type="ECO:0000256" key="1">
    <source>
        <dbReference type="ARBA" id="ARBA00005869"/>
    </source>
</evidence>
<comment type="caution">
    <text evidence="9">The sequence shown here is derived from an EMBL/GenBank/DDBJ whole genome shotgun (WGS) entry which is preliminary data.</text>
</comment>
<evidence type="ECO:0000256" key="4">
    <source>
        <dbReference type="ARBA" id="ARBA00023002"/>
    </source>
</evidence>
<name>A0A8J4AZZ5_9CHLO</name>
<dbReference type="AlphaFoldDB" id="A0A8J4AZZ5"/>
<evidence type="ECO:0000259" key="8">
    <source>
        <dbReference type="PROSITE" id="PS50222"/>
    </source>
</evidence>
<evidence type="ECO:0000256" key="7">
    <source>
        <dbReference type="SAM" id="MobiDB-lite"/>
    </source>
</evidence>
<evidence type="ECO:0000313" key="10">
    <source>
        <dbReference type="Proteomes" id="UP000747399"/>
    </source>
</evidence>
<dbReference type="InterPro" id="IPR015659">
    <property type="entry name" value="Proline_oxidase"/>
</dbReference>
<reference evidence="9" key="1">
    <citation type="journal article" date="2021" name="Proc. Natl. Acad. Sci. U.S.A.">
        <title>Three genomes in the algal genus Volvox reveal the fate of a haploid sex-determining region after a transition to homothallism.</title>
        <authorList>
            <person name="Yamamoto K."/>
            <person name="Hamaji T."/>
            <person name="Kawai-Toyooka H."/>
            <person name="Matsuzaki R."/>
            <person name="Takahashi F."/>
            <person name="Nishimura Y."/>
            <person name="Kawachi M."/>
            <person name="Noguchi H."/>
            <person name="Minakuchi Y."/>
            <person name="Umen J.G."/>
            <person name="Toyoda A."/>
            <person name="Nozaki H."/>
        </authorList>
    </citation>
    <scope>NUCLEOTIDE SEQUENCE</scope>
    <source>
        <strain evidence="9">NIES-3780</strain>
    </source>
</reference>
<comment type="similarity">
    <text evidence="1 6">Belongs to the proline oxidase family.</text>
</comment>
<dbReference type="SMART" id="SM00054">
    <property type="entry name" value="EFh"/>
    <property type="match status" value="1"/>
</dbReference>
<protein>
    <recommendedName>
        <fullName evidence="2 6">Proline dehydrogenase</fullName>
        <ecNumber evidence="2 6">1.5.5.2</ecNumber>
    </recommendedName>
</protein>
<dbReference type="Pfam" id="PF01619">
    <property type="entry name" value="Pro_dh"/>
    <property type="match status" value="1"/>
</dbReference>
<evidence type="ECO:0000256" key="5">
    <source>
        <dbReference type="ARBA" id="ARBA00023062"/>
    </source>
</evidence>
<dbReference type="PROSITE" id="PS00018">
    <property type="entry name" value="EF_HAND_1"/>
    <property type="match status" value="1"/>
</dbReference>
<organism evidence="9 10">
    <name type="scientific">Volvox africanus</name>
    <dbReference type="NCBI Taxonomy" id="51714"/>
    <lineage>
        <taxon>Eukaryota</taxon>
        <taxon>Viridiplantae</taxon>
        <taxon>Chlorophyta</taxon>
        <taxon>core chlorophytes</taxon>
        <taxon>Chlorophyceae</taxon>
        <taxon>CS clade</taxon>
        <taxon>Chlamydomonadales</taxon>
        <taxon>Volvocaceae</taxon>
        <taxon>Volvox</taxon>
    </lineage>
</organism>
<dbReference type="Gene3D" id="3.20.20.220">
    <property type="match status" value="2"/>
</dbReference>
<accession>A0A8J4AZZ5</accession>
<dbReference type="SUPFAM" id="SSF47473">
    <property type="entry name" value="EF-hand"/>
    <property type="match status" value="1"/>
</dbReference>
<keyword evidence="5 6" id="KW-0642">Proline metabolism</keyword>
<sequence>MRAGGSQYKGRTCTNYVNMQRSTFRLLSGASSAGARRVAAPLHVFRNYGFQPEKAKQESDLTFTDHAAIFEGRSTSDLLRALLVLRLCATPPFVTYSAALLDSARRLLGEKVAMSVVQESFYKHFCAGKEAADVWARMNALRAHGIGAIMDYAEEENLRKLSKPQQQSQAELVSGPVATGTDAGTSTGGTSGTGRYAVISAQEPLGGDTTNQSPAAAPSYNYSREQDLCERHTTAFLAAIDTAATLPGQGFAAIKLTALGNRGLLEHLGAALESVRELFKAYDLNGDGYISQAEFDECFKKLAAEQGSASSTDKRKELWRWLDAKGEGRIDYMCWTQRLDLENMPSLAANLEKQAKSNGTGRPWHLSSSEKEELKALLGRLERLVDRAVSKGVKLMIDAEQSSLRPAIDHIAHELMRRHNTVHDGGSGPGEAVVFVTYQAYLRDAQQRLAADLERAKRERYTLGVKLVRGAYLQSERRRAAKSGVSSPVWDHIEETHASFDACLDMLLGAVKEGRAEVMLGSHNQASVEAAVATMARLGLEPDEAPLYFGQLMGMADNLSFTLGHHGYKVFKYCPYGSVEKVIPYLLRRVNENQYILKGGKVDMALLWSELWRRALQDPEHSLLARMLAPMQKSSSSSSSSSSVSVR</sequence>
<dbReference type="PANTHER" id="PTHR13914">
    <property type="entry name" value="PROLINE OXIDASE"/>
    <property type="match status" value="1"/>
</dbReference>
<dbReference type="Proteomes" id="UP000747399">
    <property type="component" value="Unassembled WGS sequence"/>
</dbReference>
<comment type="cofactor">
    <cofactor evidence="6">
        <name>FAD</name>
        <dbReference type="ChEBI" id="CHEBI:57692"/>
    </cofactor>
</comment>
<dbReference type="GO" id="GO:0005509">
    <property type="term" value="F:calcium ion binding"/>
    <property type="evidence" value="ECO:0007669"/>
    <property type="project" value="InterPro"/>
</dbReference>
<dbReference type="InterPro" id="IPR002048">
    <property type="entry name" value="EF_hand_dom"/>
</dbReference>
<dbReference type="SUPFAM" id="SSF51730">
    <property type="entry name" value="FAD-linked oxidoreductase"/>
    <property type="match status" value="1"/>
</dbReference>
<evidence type="ECO:0000256" key="2">
    <source>
        <dbReference type="ARBA" id="ARBA00012695"/>
    </source>
</evidence>
<keyword evidence="3" id="KW-0106">Calcium</keyword>
<dbReference type="GO" id="GO:0071949">
    <property type="term" value="F:FAD binding"/>
    <property type="evidence" value="ECO:0007669"/>
    <property type="project" value="TreeGrafter"/>
</dbReference>
<gene>
    <name evidence="9" type="ORF">Vafri_6948</name>
</gene>
<evidence type="ECO:0000256" key="6">
    <source>
        <dbReference type="RuleBase" id="RU364054"/>
    </source>
</evidence>
<dbReference type="Gene3D" id="1.10.238.10">
    <property type="entry name" value="EF-hand"/>
    <property type="match status" value="1"/>
</dbReference>
<keyword evidence="10" id="KW-1185">Reference proteome</keyword>
<keyword evidence="6" id="KW-0285">Flavoprotein</keyword>
<evidence type="ECO:0000313" key="9">
    <source>
        <dbReference type="EMBL" id="GIL50812.1"/>
    </source>
</evidence>
<dbReference type="EC" id="1.5.5.2" evidence="2 6"/>
<dbReference type="InterPro" id="IPR018247">
    <property type="entry name" value="EF_Hand_1_Ca_BS"/>
</dbReference>
<dbReference type="InterPro" id="IPR029041">
    <property type="entry name" value="FAD-linked_oxidoreductase-like"/>
</dbReference>